<protein>
    <submittedName>
        <fullName evidence="1">Uncharacterized protein</fullName>
    </submittedName>
</protein>
<dbReference type="Proteomes" id="UP000045285">
    <property type="component" value="Unassembled WGS sequence"/>
</dbReference>
<dbReference type="AlphaFoldDB" id="A0A090D952"/>
<sequence>MFNNILTGALLGAWMGWGNGCARFLRLAPKADFIRQRLASEHSGVQVVSYRTVGCRVVPQRDPTMTFARSARATRLAQSPFRGRLKASEWRAAFGGSASFR</sequence>
<keyword evidence="2" id="KW-1185">Reference proteome</keyword>
<organism evidence="1 2">
    <name type="scientific">Mesorhizobium plurifarium</name>
    <dbReference type="NCBI Taxonomy" id="69974"/>
    <lineage>
        <taxon>Bacteria</taxon>
        <taxon>Pseudomonadati</taxon>
        <taxon>Pseudomonadota</taxon>
        <taxon>Alphaproteobacteria</taxon>
        <taxon>Hyphomicrobiales</taxon>
        <taxon>Phyllobacteriaceae</taxon>
        <taxon>Mesorhizobium</taxon>
    </lineage>
</organism>
<proteinExistence type="predicted"/>
<evidence type="ECO:0000313" key="1">
    <source>
        <dbReference type="EMBL" id="CDX11385.1"/>
    </source>
</evidence>
<accession>A0A090D952</accession>
<gene>
    <name evidence="1" type="ORF">MPL3356_10024</name>
</gene>
<name>A0A090D952_MESPL</name>
<dbReference type="EMBL" id="CCMZ01000001">
    <property type="protein sequence ID" value="CDX11385.1"/>
    <property type="molecule type" value="Genomic_DNA"/>
</dbReference>
<reference evidence="2" key="1">
    <citation type="submission" date="2014-08" db="EMBL/GenBank/DDBJ databases">
        <authorList>
            <person name="Moulin L."/>
        </authorList>
    </citation>
    <scope>NUCLEOTIDE SEQUENCE [LARGE SCALE GENOMIC DNA]</scope>
</reference>
<evidence type="ECO:0000313" key="2">
    <source>
        <dbReference type="Proteomes" id="UP000045285"/>
    </source>
</evidence>